<name>A0A1B6QJK8_SORBI</name>
<feature type="region of interest" description="Disordered" evidence="1">
    <location>
        <begin position="1"/>
        <end position="20"/>
    </location>
</feature>
<evidence type="ECO:0000256" key="1">
    <source>
        <dbReference type="SAM" id="MobiDB-lite"/>
    </source>
</evidence>
<evidence type="ECO:0000313" key="2">
    <source>
        <dbReference type="EMBL" id="KXG38089.1"/>
    </source>
</evidence>
<reference evidence="2 3" key="1">
    <citation type="journal article" date="2009" name="Nature">
        <title>The Sorghum bicolor genome and the diversification of grasses.</title>
        <authorList>
            <person name="Paterson A.H."/>
            <person name="Bowers J.E."/>
            <person name="Bruggmann R."/>
            <person name="Dubchak I."/>
            <person name="Grimwood J."/>
            <person name="Gundlach H."/>
            <person name="Haberer G."/>
            <person name="Hellsten U."/>
            <person name="Mitros T."/>
            <person name="Poliakov A."/>
            <person name="Schmutz J."/>
            <person name="Spannagl M."/>
            <person name="Tang H."/>
            <person name="Wang X."/>
            <person name="Wicker T."/>
            <person name="Bharti A.K."/>
            <person name="Chapman J."/>
            <person name="Feltus F.A."/>
            <person name="Gowik U."/>
            <person name="Grigoriev I.V."/>
            <person name="Lyons E."/>
            <person name="Maher C.A."/>
            <person name="Martis M."/>
            <person name="Narechania A."/>
            <person name="Otillar R.P."/>
            <person name="Penning B.W."/>
            <person name="Salamov A.A."/>
            <person name="Wang Y."/>
            <person name="Zhang L."/>
            <person name="Carpita N.C."/>
            <person name="Freeling M."/>
            <person name="Gingle A.R."/>
            <person name="Hash C.T."/>
            <person name="Keller B."/>
            <person name="Klein P."/>
            <person name="Kresovich S."/>
            <person name="McCann M.C."/>
            <person name="Ming R."/>
            <person name="Peterson D.G."/>
            <person name="Mehboob-ur-Rahman"/>
            <person name="Ware D."/>
            <person name="Westhoff P."/>
            <person name="Mayer K.F."/>
            <person name="Messing J."/>
            <person name="Rokhsar D.S."/>
        </authorList>
    </citation>
    <scope>NUCLEOTIDE SEQUENCE [LARGE SCALE GENOMIC DNA]</scope>
    <source>
        <strain evidence="3">cv. BTx623</strain>
    </source>
</reference>
<dbReference type="EMBL" id="CM000760">
    <property type="protein sequence ID" value="KXG38089.1"/>
    <property type="molecule type" value="Genomic_DNA"/>
</dbReference>
<protein>
    <submittedName>
        <fullName evidence="2">Uncharacterized protein</fullName>
    </submittedName>
</protein>
<evidence type="ECO:0000313" key="3">
    <source>
        <dbReference type="Proteomes" id="UP000000768"/>
    </source>
</evidence>
<reference evidence="3" key="2">
    <citation type="journal article" date="2018" name="Plant J.">
        <title>The Sorghum bicolor reference genome: improved assembly, gene annotations, a transcriptome atlas, and signatures of genome organization.</title>
        <authorList>
            <person name="McCormick R.F."/>
            <person name="Truong S.K."/>
            <person name="Sreedasyam A."/>
            <person name="Jenkins J."/>
            <person name="Shu S."/>
            <person name="Sims D."/>
            <person name="Kennedy M."/>
            <person name="Amirebrahimi M."/>
            <person name="Weers B.D."/>
            <person name="McKinley B."/>
            <person name="Mattison A."/>
            <person name="Morishige D.T."/>
            <person name="Grimwood J."/>
            <person name="Schmutz J."/>
            <person name="Mullet J.E."/>
        </authorList>
    </citation>
    <scope>NUCLEOTIDE SEQUENCE [LARGE SCALE GENOMIC DNA]</scope>
    <source>
        <strain evidence="3">cv. BTx623</strain>
    </source>
</reference>
<dbReference type="Gramene" id="KXG38089">
    <property type="protein sequence ID" value="KXG38089"/>
    <property type="gene ID" value="SORBI_3001G178800"/>
</dbReference>
<keyword evidence="3" id="KW-1185">Reference proteome</keyword>
<accession>A0A1B6QJK8</accession>
<sequence>MQQRVSPPLPQAIESPPSQSVWAVHPPPMPRATSPLPPQLPLHELHTCSCCETRRSRMPDIQRAYNFAAEIYSHMILLPRGSDILKLSINYL</sequence>
<proteinExistence type="predicted"/>
<dbReference type="Proteomes" id="UP000000768">
    <property type="component" value="Chromosome 1"/>
</dbReference>
<organism evidence="2 3">
    <name type="scientific">Sorghum bicolor</name>
    <name type="common">Sorghum</name>
    <name type="synonym">Sorghum vulgare</name>
    <dbReference type="NCBI Taxonomy" id="4558"/>
    <lineage>
        <taxon>Eukaryota</taxon>
        <taxon>Viridiplantae</taxon>
        <taxon>Streptophyta</taxon>
        <taxon>Embryophyta</taxon>
        <taxon>Tracheophyta</taxon>
        <taxon>Spermatophyta</taxon>
        <taxon>Magnoliopsida</taxon>
        <taxon>Liliopsida</taxon>
        <taxon>Poales</taxon>
        <taxon>Poaceae</taxon>
        <taxon>PACMAD clade</taxon>
        <taxon>Panicoideae</taxon>
        <taxon>Andropogonodae</taxon>
        <taxon>Andropogoneae</taxon>
        <taxon>Sorghinae</taxon>
        <taxon>Sorghum</taxon>
    </lineage>
</organism>
<gene>
    <name evidence="2" type="ORF">SORBI_3001G178800</name>
</gene>
<dbReference type="AlphaFoldDB" id="A0A1B6QJK8"/>
<dbReference type="InParanoid" id="A0A1B6QJK8"/>